<reference evidence="1 2" key="1">
    <citation type="submission" date="2018-10" db="EMBL/GenBank/DDBJ databases">
        <title>Sequencing the genomes of 1000 actinobacteria strains.</title>
        <authorList>
            <person name="Klenk H.-P."/>
        </authorList>
    </citation>
    <scope>NUCLEOTIDE SEQUENCE [LARGE SCALE GENOMIC DNA]</scope>
    <source>
        <strain evidence="1 2">DSM 17894</strain>
    </source>
</reference>
<organism evidence="1 2">
    <name type="scientific">Frondihabitans australicus</name>
    <dbReference type="NCBI Taxonomy" id="386892"/>
    <lineage>
        <taxon>Bacteria</taxon>
        <taxon>Bacillati</taxon>
        <taxon>Actinomycetota</taxon>
        <taxon>Actinomycetes</taxon>
        <taxon>Micrococcales</taxon>
        <taxon>Microbacteriaceae</taxon>
        <taxon>Frondihabitans</taxon>
    </lineage>
</organism>
<evidence type="ECO:0000313" key="2">
    <source>
        <dbReference type="Proteomes" id="UP000280008"/>
    </source>
</evidence>
<dbReference type="EMBL" id="RBKS01000001">
    <property type="protein sequence ID" value="RKR74653.1"/>
    <property type="molecule type" value="Genomic_DNA"/>
</dbReference>
<evidence type="ECO:0000313" key="1">
    <source>
        <dbReference type="EMBL" id="RKR74653.1"/>
    </source>
</evidence>
<sequence>MNDKRLTIDEGSEYVVFFDGGPSDGRTDKRVSTNGTYDDEITDFVLIDGTETQIAYLATSAKMVGDQLQVHYELDVTDSDPVEAPEDRRESTN</sequence>
<dbReference type="AlphaFoldDB" id="A0A495IF75"/>
<accession>A0A495IF75</accession>
<dbReference type="Proteomes" id="UP000280008">
    <property type="component" value="Unassembled WGS sequence"/>
</dbReference>
<comment type="caution">
    <text evidence="1">The sequence shown here is derived from an EMBL/GenBank/DDBJ whole genome shotgun (WGS) entry which is preliminary data.</text>
</comment>
<dbReference type="RefSeq" id="WP_121369469.1">
    <property type="nucleotide sequence ID" value="NZ_RBKS01000001.1"/>
</dbReference>
<proteinExistence type="predicted"/>
<keyword evidence="2" id="KW-1185">Reference proteome</keyword>
<dbReference type="OrthoDB" id="5120845at2"/>
<name>A0A495IF75_9MICO</name>
<gene>
    <name evidence="1" type="ORF">C8E83_1778</name>
</gene>
<protein>
    <submittedName>
        <fullName evidence="1">Uncharacterized protein</fullName>
    </submittedName>
</protein>